<reference evidence="3 4" key="1">
    <citation type="submission" date="2023-01" db="EMBL/GenBank/DDBJ databases">
        <title>Minimal conservation of predation-associated metabolite biosynthetic gene clusters underscores biosynthetic potential of Myxococcota including descriptions for ten novel species: Archangium lansinium sp. nov., Myxococcus landrumus sp. nov., Nannocystis bai.</title>
        <authorList>
            <person name="Ahearne A."/>
            <person name="Stevens C."/>
            <person name="Dowd S."/>
        </authorList>
    </citation>
    <scope>NUCLEOTIDE SEQUENCE [LARGE SCALE GENOMIC DNA]</scope>
    <source>
        <strain evidence="3 4">WIWO2</strain>
    </source>
</reference>
<accession>A0ABT5BV08</accession>
<protein>
    <submittedName>
        <fullName evidence="3">VCBS repeat-containing protein</fullName>
    </submittedName>
</protein>
<feature type="compositionally biased region" description="Low complexity" evidence="1">
    <location>
        <begin position="309"/>
        <end position="336"/>
    </location>
</feature>
<dbReference type="RefSeq" id="WP_272094729.1">
    <property type="nucleotide sequence ID" value="NZ_JAQNDK010000001.1"/>
</dbReference>
<sequence>MGVLLLVCGVCVSCASSCASDHQVSPWGAAGRPTLGAFIAPPDLDARLHAIDVEAAELGLTLEVELRGALRRGGAVVVRGYSGTDALGRRTSAVRVATPRGVVLAAGPLDARRVDHSQATQLIPSLLPGSEPEATEQLGVFRSGTDLNRDGAPDVVLRNENGELEIWAVQPLGAARYAVELAAPPRFALDVDRDGTLELAGRIPLDEGDPIAPDLLDVAGFEGDRYTHRGSVARAFHAARVEGPGAETAGQGKRQEPPKDDAARLRGALERAWHAVLAGRPAAEALAALDREPVPPALRGAFSAHRARVAGAMAAAASGPPARGAPPGEGGAPTRPQGASETPARR</sequence>
<keyword evidence="4" id="KW-1185">Reference proteome</keyword>
<organism evidence="3 4">
    <name type="scientific">Sorangium atrum</name>
    <dbReference type="NCBI Taxonomy" id="2995308"/>
    <lineage>
        <taxon>Bacteria</taxon>
        <taxon>Pseudomonadati</taxon>
        <taxon>Myxococcota</taxon>
        <taxon>Polyangia</taxon>
        <taxon>Polyangiales</taxon>
        <taxon>Polyangiaceae</taxon>
        <taxon>Sorangium</taxon>
    </lineage>
</organism>
<proteinExistence type="predicted"/>
<feature type="compositionally biased region" description="Basic and acidic residues" evidence="1">
    <location>
        <begin position="253"/>
        <end position="263"/>
    </location>
</feature>
<feature type="region of interest" description="Disordered" evidence="1">
    <location>
        <begin position="243"/>
        <end position="263"/>
    </location>
</feature>
<evidence type="ECO:0000313" key="4">
    <source>
        <dbReference type="Proteomes" id="UP001217485"/>
    </source>
</evidence>
<feature type="chain" id="PRO_5047216219" evidence="2">
    <location>
        <begin position="20"/>
        <end position="346"/>
    </location>
</feature>
<evidence type="ECO:0000256" key="1">
    <source>
        <dbReference type="SAM" id="MobiDB-lite"/>
    </source>
</evidence>
<dbReference type="Proteomes" id="UP001217485">
    <property type="component" value="Unassembled WGS sequence"/>
</dbReference>
<evidence type="ECO:0000256" key="2">
    <source>
        <dbReference type="SAM" id="SignalP"/>
    </source>
</evidence>
<dbReference type="InterPro" id="IPR028994">
    <property type="entry name" value="Integrin_alpha_N"/>
</dbReference>
<feature type="signal peptide" evidence="2">
    <location>
        <begin position="1"/>
        <end position="19"/>
    </location>
</feature>
<keyword evidence="2" id="KW-0732">Signal</keyword>
<comment type="caution">
    <text evidence="3">The sequence shown here is derived from an EMBL/GenBank/DDBJ whole genome shotgun (WGS) entry which is preliminary data.</text>
</comment>
<evidence type="ECO:0000313" key="3">
    <source>
        <dbReference type="EMBL" id="MDC0677971.1"/>
    </source>
</evidence>
<dbReference type="SUPFAM" id="SSF69318">
    <property type="entry name" value="Integrin alpha N-terminal domain"/>
    <property type="match status" value="1"/>
</dbReference>
<gene>
    <name evidence="3" type="ORF">POL72_09530</name>
</gene>
<name>A0ABT5BV08_9BACT</name>
<dbReference type="EMBL" id="JAQNDK010000001">
    <property type="protein sequence ID" value="MDC0677971.1"/>
    <property type="molecule type" value="Genomic_DNA"/>
</dbReference>
<feature type="region of interest" description="Disordered" evidence="1">
    <location>
        <begin position="309"/>
        <end position="346"/>
    </location>
</feature>